<keyword evidence="4" id="KW-0396">Initiation factor</keyword>
<dbReference type="EMBL" id="CAMXCT020000640">
    <property type="protein sequence ID" value="CAL1134899.1"/>
    <property type="molecule type" value="Genomic_DNA"/>
</dbReference>
<sequence>MALIRLAQHPETHPTLRRAGAAPSLSLFTRPNHRGRVAVRHDLLASMGLAFLSSSSSVEIRQEACALVPLRTIPELVQLLRQRLQLSAEEVVAKKVFCGMPVDYRPRFAAQSLTLLCEASAAHSAIAWQSPLPRLLCQILGGELPNDAAANLPFGSPDVVEMSSRCRTALLFHAKKRNIAPPEALAALERAPAAPKGTFAEREEANSKASQRPKSKL</sequence>
<dbReference type="Proteomes" id="UP001152797">
    <property type="component" value="Unassembled WGS sequence"/>
</dbReference>
<dbReference type="GO" id="GO:0003743">
    <property type="term" value="F:translation initiation factor activity"/>
    <property type="evidence" value="ECO:0007669"/>
    <property type="project" value="UniProtKB-KW"/>
</dbReference>
<evidence type="ECO:0000313" key="2">
    <source>
        <dbReference type="EMBL" id="CAI3981524.1"/>
    </source>
</evidence>
<dbReference type="EMBL" id="CAMXCT030000640">
    <property type="protein sequence ID" value="CAL4768836.1"/>
    <property type="molecule type" value="Genomic_DNA"/>
</dbReference>
<organism evidence="2">
    <name type="scientific">Cladocopium goreaui</name>
    <dbReference type="NCBI Taxonomy" id="2562237"/>
    <lineage>
        <taxon>Eukaryota</taxon>
        <taxon>Sar</taxon>
        <taxon>Alveolata</taxon>
        <taxon>Dinophyceae</taxon>
        <taxon>Suessiales</taxon>
        <taxon>Symbiodiniaceae</taxon>
        <taxon>Cladocopium</taxon>
    </lineage>
</organism>
<evidence type="ECO:0000313" key="4">
    <source>
        <dbReference type="EMBL" id="CAL4768836.1"/>
    </source>
</evidence>
<keyword evidence="5" id="KW-1185">Reference proteome</keyword>
<reference evidence="2" key="1">
    <citation type="submission" date="2022-10" db="EMBL/GenBank/DDBJ databases">
        <authorList>
            <person name="Chen Y."/>
            <person name="Dougan E. K."/>
            <person name="Chan C."/>
            <person name="Rhodes N."/>
            <person name="Thang M."/>
        </authorList>
    </citation>
    <scope>NUCLEOTIDE SEQUENCE</scope>
</reference>
<protein>
    <submittedName>
        <fullName evidence="4">Eukaryotic translation initiation factor 2D</fullName>
    </submittedName>
</protein>
<evidence type="ECO:0000256" key="1">
    <source>
        <dbReference type="SAM" id="MobiDB-lite"/>
    </source>
</evidence>
<accession>A0A9P1BXZ1</accession>
<feature type="region of interest" description="Disordered" evidence="1">
    <location>
        <begin position="190"/>
        <end position="217"/>
    </location>
</feature>
<evidence type="ECO:0000313" key="5">
    <source>
        <dbReference type="Proteomes" id="UP001152797"/>
    </source>
</evidence>
<keyword evidence="4" id="KW-0648">Protein biosynthesis</keyword>
<name>A0A9P1BXZ1_9DINO</name>
<dbReference type="EMBL" id="CAMXCT010000640">
    <property type="protein sequence ID" value="CAI3981524.1"/>
    <property type="molecule type" value="Genomic_DNA"/>
</dbReference>
<gene>
    <name evidence="2" type="ORF">C1SCF055_LOCUS9303</name>
</gene>
<reference evidence="3" key="2">
    <citation type="submission" date="2024-04" db="EMBL/GenBank/DDBJ databases">
        <authorList>
            <person name="Chen Y."/>
            <person name="Shah S."/>
            <person name="Dougan E. K."/>
            <person name="Thang M."/>
            <person name="Chan C."/>
        </authorList>
    </citation>
    <scope>NUCLEOTIDE SEQUENCE [LARGE SCALE GENOMIC DNA]</scope>
</reference>
<proteinExistence type="predicted"/>
<comment type="caution">
    <text evidence="2">The sequence shown here is derived from an EMBL/GenBank/DDBJ whole genome shotgun (WGS) entry which is preliminary data.</text>
</comment>
<evidence type="ECO:0000313" key="3">
    <source>
        <dbReference type="EMBL" id="CAL1134899.1"/>
    </source>
</evidence>
<dbReference type="AlphaFoldDB" id="A0A9P1BXZ1"/>